<proteinExistence type="predicted"/>
<gene>
    <name evidence="2" type="ORF">AB6A68_08260</name>
</gene>
<organism evidence="2 3">
    <name type="scientific">Ferrimicrobium acidiphilum</name>
    <dbReference type="NCBI Taxonomy" id="121039"/>
    <lineage>
        <taxon>Bacteria</taxon>
        <taxon>Bacillati</taxon>
        <taxon>Actinomycetota</taxon>
        <taxon>Acidimicrobiia</taxon>
        <taxon>Acidimicrobiales</taxon>
        <taxon>Acidimicrobiaceae</taxon>
        <taxon>Ferrimicrobium</taxon>
    </lineage>
</organism>
<dbReference type="EMBL" id="JBFSHR010000026">
    <property type="protein sequence ID" value="MEX6429828.1"/>
    <property type="molecule type" value="Genomic_DNA"/>
</dbReference>
<dbReference type="InterPro" id="IPR033469">
    <property type="entry name" value="CYTH-like_dom_sf"/>
</dbReference>
<dbReference type="Proteomes" id="UP001560267">
    <property type="component" value="Unassembled WGS sequence"/>
</dbReference>
<comment type="caution">
    <text evidence="2">The sequence shown here is derived from an EMBL/GenBank/DDBJ whole genome shotgun (WGS) entry which is preliminary data.</text>
</comment>
<dbReference type="RefSeq" id="WP_298382411.1">
    <property type="nucleotide sequence ID" value="NZ_JBFSHR010000026.1"/>
</dbReference>
<dbReference type="SUPFAM" id="SSF55154">
    <property type="entry name" value="CYTH-like phosphatases"/>
    <property type="match status" value="1"/>
</dbReference>
<dbReference type="Pfam" id="PF01928">
    <property type="entry name" value="CYTH"/>
    <property type="match status" value="1"/>
</dbReference>
<evidence type="ECO:0000313" key="2">
    <source>
        <dbReference type="EMBL" id="MEX6429828.1"/>
    </source>
</evidence>
<feature type="domain" description="CYTH" evidence="1">
    <location>
        <begin position="2"/>
        <end position="197"/>
    </location>
</feature>
<reference evidence="2 3" key="1">
    <citation type="submission" date="2024-07" db="EMBL/GenBank/DDBJ databases">
        <title>Draft Genome Sequence of Ferrimicrobium acidiphilum Strain YE2023, Isolated from a Pulp of Bioleach Reactor.</title>
        <authorList>
            <person name="Elkina Y.A."/>
            <person name="Bulaeva A.G."/>
            <person name="Beletsky A.V."/>
            <person name="Mardanov A.V."/>
        </authorList>
    </citation>
    <scope>NUCLEOTIDE SEQUENCE [LARGE SCALE GENOMIC DNA]</scope>
    <source>
        <strain evidence="2 3">YE2023</strain>
    </source>
</reference>
<evidence type="ECO:0000313" key="3">
    <source>
        <dbReference type="Proteomes" id="UP001560267"/>
    </source>
</evidence>
<dbReference type="InterPro" id="IPR023577">
    <property type="entry name" value="CYTH_domain"/>
</dbReference>
<dbReference type="SMART" id="SM01118">
    <property type="entry name" value="CYTH"/>
    <property type="match status" value="1"/>
</dbReference>
<dbReference type="Gene3D" id="2.40.320.10">
    <property type="entry name" value="Hypothetical Protein Pfu-838710-001"/>
    <property type="match status" value="1"/>
</dbReference>
<evidence type="ECO:0000259" key="1">
    <source>
        <dbReference type="SMART" id="SM01118"/>
    </source>
</evidence>
<protein>
    <submittedName>
        <fullName evidence="2">CYTH domain-containing protein</fullName>
    </submittedName>
</protein>
<name>A0ABV3Y2N5_9ACTN</name>
<sequence>MARERELKRRPKDHDRGVAVVEALLDLCGRPGREPVTKRTTSRYLDTRSGVLRRGGVGLRARGDSSESRACWTVKVGAIPDQRGLSVAHEFEVRGIWQEIPAEIALSLSLCGVDGDFVEIVRFTTTRQLWDASFLDARLEICLDVVAVEHPCKLEFVEVEVESIDQRVLERLGDEIDRRFPDVPPSAASKLATALKGCHPDSQGAGYTSVRMDQEPDSDLGERLAGLLELATPLPTPWRRPPTFGHA</sequence>
<accession>A0ABV3Y2N5</accession>
<keyword evidence="3" id="KW-1185">Reference proteome</keyword>